<dbReference type="InterPro" id="IPR042089">
    <property type="entry name" value="Peptidase_M13_dom_2"/>
</dbReference>
<proteinExistence type="inferred from homology"/>
<dbReference type="InParanoid" id="Q028M7"/>
<evidence type="ECO:0000313" key="11">
    <source>
        <dbReference type="EMBL" id="ABJ82525.1"/>
    </source>
</evidence>
<dbReference type="AlphaFoldDB" id="Q028M7"/>
<dbReference type="Pfam" id="PF05649">
    <property type="entry name" value="Peptidase_M13_N"/>
    <property type="match status" value="1"/>
</dbReference>
<keyword evidence="3" id="KW-0645">Protease</keyword>
<evidence type="ECO:0000256" key="1">
    <source>
        <dbReference type="ARBA" id="ARBA00001947"/>
    </source>
</evidence>
<sequence precursor="true">MKVRFLLPLLAPVFALAQPRSASGLDVAAMNKSIDPCVDFYQYACGNWIASNPLPADRARWGRFTELSNHNEKVLLDILQGAAVVTAKRSALDAKIGDAFAACMDTATINKRGLEPIKPELDRINSMDRMPDVVDELARLHRVGIGVLFTFGARPDAKDSNRTIAGLGQGGLSLPDREYYLKTDPKSVEIRHHFVDHVKKMFQLAGDTPERAAAKAQIVLALETTLAKDSMDRVSMRDPNKTYHMMSTREVAALTPNFDWPRYLAATGAPAFDTVNVSQPDYFKQIAADLAGEPIDSWRAYFSYHLLRSAAPALPESFENESFDFWSRFMSGTKEQRPRSARCVGVVDRQLGDLLGQKYIELTFGADAKKQITQLVDALEKAMGEDIRTLDWMTEDTKKAALAKLKAITNNVGSPQKWRDYGKVKIARDDFFGNGMRSAQAAYEQRIEKIGKPTDKTEWGMTTPTVNAFYSPQNNTINFPAGILQLPFFDPKRDIALNFGGAGMVIGHEMTHGFDDQGRKFDGDGNLRDWWTPKDGAEFEKRVACIANEYSGFTAVDDVKLNGRLTLGENSADNGGLRIALMALEDTLKGKKEMLDGFTPEQRLFLGFGQIWCENSAPQEVRARAMTDPHSPGRYRVNGTVQNMPEFQKAFSCKAGQPMVSQNACRVW</sequence>
<dbReference type="SUPFAM" id="SSF55486">
    <property type="entry name" value="Metalloproteases ('zincins'), catalytic domain"/>
    <property type="match status" value="1"/>
</dbReference>
<reference evidence="11" key="1">
    <citation type="submission" date="2006-10" db="EMBL/GenBank/DDBJ databases">
        <title>Complete sequence of Solibacter usitatus Ellin6076.</title>
        <authorList>
            <consortium name="US DOE Joint Genome Institute"/>
            <person name="Copeland A."/>
            <person name="Lucas S."/>
            <person name="Lapidus A."/>
            <person name="Barry K."/>
            <person name="Detter J.C."/>
            <person name="Glavina del Rio T."/>
            <person name="Hammon N."/>
            <person name="Israni S."/>
            <person name="Dalin E."/>
            <person name="Tice H."/>
            <person name="Pitluck S."/>
            <person name="Thompson L.S."/>
            <person name="Brettin T."/>
            <person name="Bruce D."/>
            <person name="Han C."/>
            <person name="Tapia R."/>
            <person name="Gilna P."/>
            <person name="Schmutz J."/>
            <person name="Larimer F."/>
            <person name="Land M."/>
            <person name="Hauser L."/>
            <person name="Kyrpides N."/>
            <person name="Mikhailova N."/>
            <person name="Janssen P.H."/>
            <person name="Kuske C.R."/>
            <person name="Richardson P."/>
        </authorList>
    </citation>
    <scope>NUCLEOTIDE SEQUENCE</scope>
    <source>
        <strain evidence="11">Ellin6076</strain>
    </source>
</reference>
<dbReference type="CDD" id="cd08662">
    <property type="entry name" value="M13"/>
    <property type="match status" value="1"/>
</dbReference>
<keyword evidence="4" id="KW-0479">Metal-binding</keyword>
<dbReference type="EMBL" id="CP000473">
    <property type="protein sequence ID" value="ABJ82525.1"/>
    <property type="molecule type" value="Genomic_DNA"/>
</dbReference>
<dbReference type="GO" id="GO:0046872">
    <property type="term" value="F:metal ion binding"/>
    <property type="evidence" value="ECO:0007669"/>
    <property type="project" value="UniProtKB-KW"/>
</dbReference>
<dbReference type="KEGG" id="sus:Acid_1534"/>
<dbReference type="PANTHER" id="PTHR11733:SF167">
    <property type="entry name" value="FI17812P1-RELATED"/>
    <property type="match status" value="1"/>
</dbReference>
<feature type="chain" id="PRO_5004163436" evidence="8">
    <location>
        <begin position="18"/>
        <end position="668"/>
    </location>
</feature>
<feature type="domain" description="Peptidase M13 C-terminal" evidence="9">
    <location>
        <begin position="467"/>
        <end position="667"/>
    </location>
</feature>
<evidence type="ECO:0000256" key="5">
    <source>
        <dbReference type="ARBA" id="ARBA00022801"/>
    </source>
</evidence>
<evidence type="ECO:0000259" key="9">
    <source>
        <dbReference type="Pfam" id="PF01431"/>
    </source>
</evidence>
<feature type="domain" description="Peptidase M13 N-terminal" evidence="10">
    <location>
        <begin position="36"/>
        <end position="415"/>
    </location>
</feature>
<dbReference type="InterPro" id="IPR024079">
    <property type="entry name" value="MetalloPept_cat_dom_sf"/>
</dbReference>
<dbReference type="GO" id="GO:0004222">
    <property type="term" value="F:metalloendopeptidase activity"/>
    <property type="evidence" value="ECO:0007669"/>
    <property type="project" value="UniProtKB-EC"/>
</dbReference>
<evidence type="ECO:0000256" key="2">
    <source>
        <dbReference type="ARBA" id="ARBA00007357"/>
    </source>
</evidence>
<accession>Q028M7</accession>
<evidence type="ECO:0000256" key="7">
    <source>
        <dbReference type="ARBA" id="ARBA00023049"/>
    </source>
</evidence>
<dbReference type="HOGENOM" id="CLU_006187_7_2_0"/>
<feature type="signal peptide" evidence="8">
    <location>
        <begin position="1"/>
        <end position="17"/>
    </location>
</feature>
<organism evidence="11">
    <name type="scientific">Solibacter usitatus (strain Ellin6076)</name>
    <dbReference type="NCBI Taxonomy" id="234267"/>
    <lineage>
        <taxon>Bacteria</taxon>
        <taxon>Pseudomonadati</taxon>
        <taxon>Acidobacteriota</taxon>
        <taxon>Terriglobia</taxon>
        <taxon>Bryobacterales</taxon>
        <taxon>Solibacteraceae</taxon>
        <taxon>Candidatus Solibacter</taxon>
    </lineage>
</organism>
<evidence type="ECO:0000259" key="10">
    <source>
        <dbReference type="Pfam" id="PF05649"/>
    </source>
</evidence>
<dbReference type="OrthoDB" id="9775677at2"/>
<dbReference type="GO" id="GO:0016485">
    <property type="term" value="P:protein processing"/>
    <property type="evidence" value="ECO:0007669"/>
    <property type="project" value="TreeGrafter"/>
</dbReference>
<dbReference type="eggNOG" id="COG3590">
    <property type="taxonomic scope" value="Bacteria"/>
</dbReference>
<keyword evidence="6" id="KW-0862">Zinc</keyword>
<keyword evidence="7" id="KW-0482">Metalloprotease</keyword>
<dbReference type="STRING" id="234267.Acid_1534"/>
<dbReference type="PROSITE" id="PS51885">
    <property type="entry name" value="NEPRILYSIN"/>
    <property type="match status" value="1"/>
</dbReference>
<keyword evidence="8" id="KW-0732">Signal</keyword>
<dbReference type="InterPro" id="IPR008753">
    <property type="entry name" value="Peptidase_M13_N"/>
</dbReference>
<dbReference type="InterPro" id="IPR018497">
    <property type="entry name" value="Peptidase_M13_C"/>
</dbReference>
<dbReference type="Gene3D" id="1.10.1380.10">
    <property type="entry name" value="Neutral endopeptidase , domain2"/>
    <property type="match status" value="1"/>
</dbReference>
<dbReference type="PANTHER" id="PTHR11733">
    <property type="entry name" value="ZINC METALLOPROTEASE FAMILY M13 NEPRILYSIN-RELATED"/>
    <property type="match status" value="1"/>
</dbReference>
<keyword evidence="5 11" id="KW-0378">Hydrolase</keyword>
<dbReference type="EC" id="3.4.24.71" evidence="11"/>
<dbReference type="Gene3D" id="3.40.390.10">
    <property type="entry name" value="Collagenase (Catalytic Domain)"/>
    <property type="match status" value="1"/>
</dbReference>
<evidence type="ECO:0000256" key="6">
    <source>
        <dbReference type="ARBA" id="ARBA00022833"/>
    </source>
</evidence>
<dbReference type="GO" id="GO:0005886">
    <property type="term" value="C:plasma membrane"/>
    <property type="evidence" value="ECO:0007669"/>
    <property type="project" value="TreeGrafter"/>
</dbReference>
<dbReference type="InterPro" id="IPR000718">
    <property type="entry name" value="Peptidase_M13"/>
</dbReference>
<evidence type="ECO:0000256" key="4">
    <source>
        <dbReference type="ARBA" id="ARBA00022723"/>
    </source>
</evidence>
<comment type="cofactor">
    <cofactor evidence="1">
        <name>Zn(2+)</name>
        <dbReference type="ChEBI" id="CHEBI:29105"/>
    </cofactor>
</comment>
<evidence type="ECO:0000256" key="3">
    <source>
        <dbReference type="ARBA" id="ARBA00022670"/>
    </source>
</evidence>
<dbReference type="Pfam" id="PF01431">
    <property type="entry name" value="Peptidase_M13"/>
    <property type="match status" value="1"/>
</dbReference>
<name>Q028M7_SOLUE</name>
<protein>
    <submittedName>
        <fullName evidence="11">Endothelin-converting enzyme 1</fullName>
        <ecNumber evidence="11">3.4.24.71</ecNumber>
    </submittedName>
</protein>
<comment type="similarity">
    <text evidence="2">Belongs to the peptidase M13 family.</text>
</comment>
<gene>
    <name evidence="11" type="ordered locus">Acid_1534</name>
</gene>
<dbReference type="PRINTS" id="PR00786">
    <property type="entry name" value="NEPRILYSIN"/>
</dbReference>
<evidence type="ECO:0000256" key="8">
    <source>
        <dbReference type="SAM" id="SignalP"/>
    </source>
</evidence>